<keyword evidence="3" id="KW-1185">Reference proteome</keyword>
<evidence type="ECO:0000313" key="2">
    <source>
        <dbReference type="EMBL" id="GAA3964099.1"/>
    </source>
</evidence>
<name>A0ABP7PE55_9SPHI</name>
<dbReference type="Gene3D" id="3.40.1440.10">
    <property type="entry name" value="GIY-YIG endonuclease"/>
    <property type="match status" value="1"/>
</dbReference>
<dbReference type="PROSITE" id="PS50164">
    <property type="entry name" value="GIY_YIG"/>
    <property type="match status" value="1"/>
</dbReference>
<gene>
    <name evidence="2" type="ORF">GCM10022246_16610</name>
</gene>
<feature type="domain" description="GIY-YIG" evidence="1">
    <location>
        <begin position="1"/>
        <end position="78"/>
    </location>
</feature>
<dbReference type="SUPFAM" id="SSF82771">
    <property type="entry name" value="GIY-YIG endonuclease"/>
    <property type="match status" value="1"/>
</dbReference>
<evidence type="ECO:0000313" key="3">
    <source>
        <dbReference type="Proteomes" id="UP001501081"/>
    </source>
</evidence>
<sequence length="94" mass="11277">MASVYILYSKNLNRFYIGSCNDLSQRLAQHVNRDFEDSFTAKTDDWLLFFSVTDLNYQQARSIETHIKKMKSVPYIENLKKYPDIITKLRERYQ</sequence>
<comment type="caution">
    <text evidence="2">The sequence shown here is derived from an EMBL/GenBank/DDBJ whole genome shotgun (WGS) entry which is preliminary data.</text>
</comment>
<proteinExistence type="predicted"/>
<protein>
    <recommendedName>
        <fullName evidence="1">GIY-YIG domain-containing protein</fullName>
    </recommendedName>
</protein>
<evidence type="ECO:0000259" key="1">
    <source>
        <dbReference type="PROSITE" id="PS50164"/>
    </source>
</evidence>
<reference evidence="3" key="1">
    <citation type="journal article" date="2019" name="Int. J. Syst. Evol. Microbiol.">
        <title>The Global Catalogue of Microorganisms (GCM) 10K type strain sequencing project: providing services to taxonomists for standard genome sequencing and annotation.</title>
        <authorList>
            <consortium name="The Broad Institute Genomics Platform"/>
            <consortium name="The Broad Institute Genome Sequencing Center for Infectious Disease"/>
            <person name="Wu L."/>
            <person name="Ma J."/>
        </authorList>
    </citation>
    <scope>NUCLEOTIDE SEQUENCE [LARGE SCALE GENOMIC DNA]</scope>
    <source>
        <strain evidence="3">JCM 17338</strain>
    </source>
</reference>
<dbReference type="Proteomes" id="UP001501081">
    <property type="component" value="Unassembled WGS sequence"/>
</dbReference>
<dbReference type="RefSeq" id="WP_425567330.1">
    <property type="nucleotide sequence ID" value="NZ_BAABAK010000009.1"/>
</dbReference>
<dbReference type="EMBL" id="BAABAK010000009">
    <property type="protein sequence ID" value="GAA3964099.1"/>
    <property type="molecule type" value="Genomic_DNA"/>
</dbReference>
<dbReference type="Pfam" id="PF01541">
    <property type="entry name" value="GIY-YIG"/>
    <property type="match status" value="1"/>
</dbReference>
<accession>A0ABP7PE55</accession>
<dbReference type="InterPro" id="IPR035901">
    <property type="entry name" value="GIY-YIG_endonuc_sf"/>
</dbReference>
<organism evidence="2 3">
    <name type="scientific">Pedobacter ginsengiterrae</name>
    <dbReference type="NCBI Taxonomy" id="871696"/>
    <lineage>
        <taxon>Bacteria</taxon>
        <taxon>Pseudomonadati</taxon>
        <taxon>Bacteroidota</taxon>
        <taxon>Sphingobacteriia</taxon>
        <taxon>Sphingobacteriales</taxon>
        <taxon>Sphingobacteriaceae</taxon>
        <taxon>Pedobacter</taxon>
    </lineage>
</organism>
<dbReference type="InterPro" id="IPR000305">
    <property type="entry name" value="GIY-YIG_endonuc"/>
</dbReference>